<dbReference type="AlphaFoldDB" id="A0A1H2QKP2"/>
<dbReference type="Pfam" id="PF01553">
    <property type="entry name" value="Acyltransferase"/>
    <property type="match status" value="1"/>
</dbReference>
<sequence>MLPILLVVISKDKYYKAFYKIAHNWGKLILFGTGFWSEVKTLQKIEKEKSYMFIANHTSMIDIMLMLSVVKNPCVFVGKEELTKIPLFGYVFKRTSITVNRGNTKSRKAVFDEAQKRLNKGLSICIFPEGLVPDDESVVLSDFKNGAFRLAIEHQIPIVPMTFFDCKKRFSYTFFSGKPGKLRVKIHPFFETKELNLKNREELKNKAFNLIYNELISDSKNT</sequence>
<dbReference type="GO" id="GO:0006654">
    <property type="term" value="P:phosphatidic acid biosynthetic process"/>
    <property type="evidence" value="ECO:0007669"/>
    <property type="project" value="TreeGrafter"/>
</dbReference>
<dbReference type="Proteomes" id="UP000199595">
    <property type="component" value="Unassembled WGS sequence"/>
</dbReference>
<evidence type="ECO:0000259" key="4">
    <source>
        <dbReference type="SMART" id="SM00563"/>
    </source>
</evidence>
<feature type="domain" description="Phospholipid/glycerol acyltransferase" evidence="4">
    <location>
        <begin position="51"/>
        <end position="166"/>
    </location>
</feature>
<keyword evidence="6" id="KW-1185">Reference proteome</keyword>
<dbReference type="EMBL" id="FNNJ01000001">
    <property type="protein sequence ID" value="SDW06979.1"/>
    <property type="molecule type" value="Genomic_DNA"/>
</dbReference>
<name>A0A1H2QKP2_9FLAO</name>
<gene>
    <name evidence="5" type="ORF">SAMN05444411_10113</name>
</gene>
<evidence type="ECO:0000256" key="2">
    <source>
        <dbReference type="ARBA" id="ARBA00022679"/>
    </source>
</evidence>
<evidence type="ECO:0000256" key="3">
    <source>
        <dbReference type="ARBA" id="ARBA00023315"/>
    </source>
</evidence>
<dbReference type="SUPFAM" id="SSF69593">
    <property type="entry name" value="Glycerol-3-phosphate (1)-acyltransferase"/>
    <property type="match status" value="1"/>
</dbReference>
<protein>
    <submittedName>
        <fullName evidence="5">1-acyl-sn-glycerol-3-phosphate acyltransferase</fullName>
    </submittedName>
</protein>
<accession>A0A1H2QKP2</accession>
<reference evidence="6" key="1">
    <citation type="submission" date="2016-10" db="EMBL/GenBank/DDBJ databases">
        <authorList>
            <person name="Varghese N."/>
            <person name="Submissions S."/>
        </authorList>
    </citation>
    <scope>NUCLEOTIDE SEQUENCE [LARGE SCALE GENOMIC DNA]</scope>
    <source>
        <strain evidence="6">DSM 24956</strain>
    </source>
</reference>
<dbReference type="PANTHER" id="PTHR10434:SF11">
    <property type="entry name" value="1-ACYL-SN-GLYCEROL-3-PHOSPHATE ACYLTRANSFERASE"/>
    <property type="match status" value="1"/>
</dbReference>
<comment type="pathway">
    <text evidence="1">Lipid metabolism.</text>
</comment>
<dbReference type="InterPro" id="IPR002123">
    <property type="entry name" value="Plipid/glycerol_acylTrfase"/>
</dbReference>
<organism evidence="5 6">
    <name type="scientific">Lutibacter oricola</name>
    <dbReference type="NCBI Taxonomy" id="762486"/>
    <lineage>
        <taxon>Bacteria</taxon>
        <taxon>Pseudomonadati</taxon>
        <taxon>Bacteroidota</taxon>
        <taxon>Flavobacteriia</taxon>
        <taxon>Flavobacteriales</taxon>
        <taxon>Flavobacteriaceae</taxon>
        <taxon>Lutibacter</taxon>
    </lineage>
</organism>
<dbReference type="PANTHER" id="PTHR10434">
    <property type="entry name" value="1-ACYL-SN-GLYCEROL-3-PHOSPHATE ACYLTRANSFERASE"/>
    <property type="match status" value="1"/>
</dbReference>
<evidence type="ECO:0000313" key="6">
    <source>
        <dbReference type="Proteomes" id="UP000199595"/>
    </source>
</evidence>
<dbReference type="GO" id="GO:0003841">
    <property type="term" value="F:1-acylglycerol-3-phosphate O-acyltransferase activity"/>
    <property type="evidence" value="ECO:0007669"/>
    <property type="project" value="TreeGrafter"/>
</dbReference>
<dbReference type="RefSeq" id="WP_090118457.1">
    <property type="nucleotide sequence ID" value="NZ_FNNJ01000001.1"/>
</dbReference>
<evidence type="ECO:0000313" key="5">
    <source>
        <dbReference type="EMBL" id="SDW06979.1"/>
    </source>
</evidence>
<dbReference type="SMART" id="SM00563">
    <property type="entry name" value="PlsC"/>
    <property type="match status" value="1"/>
</dbReference>
<keyword evidence="3 5" id="KW-0012">Acyltransferase</keyword>
<keyword evidence="2 5" id="KW-0808">Transferase</keyword>
<dbReference type="OrthoDB" id="9803035at2"/>
<proteinExistence type="predicted"/>
<dbReference type="CDD" id="cd07989">
    <property type="entry name" value="LPLAT_AGPAT-like"/>
    <property type="match status" value="1"/>
</dbReference>
<dbReference type="STRING" id="762486.SAMN05444411_10113"/>
<evidence type="ECO:0000256" key="1">
    <source>
        <dbReference type="ARBA" id="ARBA00005189"/>
    </source>
</evidence>